<dbReference type="SUPFAM" id="SSF53756">
    <property type="entry name" value="UDP-Glycosyltransferase/glycogen phosphorylase"/>
    <property type="match status" value="1"/>
</dbReference>
<evidence type="ECO:0000313" key="4">
    <source>
        <dbReference type="Proteomes" id="UP000230097"/>
    </source>
</evidence>
<dbReference type="Pfam" id="PF13439">
    <property type="entry name" value="Glyco_transf_4"/>
    <property type="match status" value="1"/>
</dbReference>
<dbReference type="EMBL" id="PFTC01000052">
    <property type="protein sequence ID" value="PJB98317.1"/>
    <property type="molecule type" value="Genomic_DNA"/>
</dbReference>
<protein>
    <submittedName>
        <fullName evidence="3">Glycosyl transferase</fullName>
    </submittedName>
</protein>
<feature type="domain" description="Glycosyl transferase family 1" evidence="1">
    <location>
        <begin position="165"/>
        <end position="310"/>
    </location>
</feature>
<feature type="domain" description="Glycosyltransferase subfamily 4-like N-terminal" evidence="2">
    <location>
        <begin position="18"/>
        <end position="118"/>
    </location>
</feature>
<dbReference type="Pfam" id="PF00534">
    <property type="entry name" value="Glycos_transf_1"/>
    <property type="match status" value="1"/>
</dbReference>
<evidence type="ECO:0000259" key="1">
    <source>
        <dbReference type="Pfam" id="PF00534"/>
    </source>
</evidence>
<reference evidence="4" key="1">
    <citation type="submission" date="2017-09" db="EMBL/GenBank/DDBJ databases">
        <title>Depth-based differentiation of microbial function through sediment-hosted aquifers and enrichment of novel symbionts in the deep terrestrial subsurface.</title>
        <authorList>
            <person name="Probst A.J."/>
            <person name="Ladd B."/>
            <person name="Jarett J.K."/>
            <person name="Geller-Mcgrath D.E."/>
            <person name="Sieber C.M.K."/>
            <person name="Emerson J.B."/>
            <person name="Anantharaman K."/>
            <person name="Thomas B.C."/>
            <person name="Malmstrom R."/>
            <person name="Stieglmeier M."/>
            <person name="Klingl A."/>
            <person name="Woyke T."/>
            <person name="Ryan C.M."/>
            <person name="Banfield J.F."/>
        </authorList>
    </citation>
    <scope>NUCLEOTIDE SEQUENCE [LARGE SCALE GENOMIC DNA]</scope>
</reference>
<evidence type="ECO:0000313" key="3">
    <source>
        <dbReference type="EMBL" id="PJB98317.1"/>
    </source>
</evidence>
<comment type="caution">
    <text evidence="3">The sequence shown here is derived from an EMBL/GenBank/DDBJ whole genome shotgun (WGS) entry which is preliminary data.</text>
</comment>
<dbReference type="PANTHER" id="PTHR12526">
    <property type="entry name" value="GLYCOSYLTRANSFERASE"/>
    <property type="match status" value="1"/>
</dbReference>
<evidence type="ECO:0000259" key="2">
    <source>
        <dbReference type="Pfam" id="PF13439"/>
    </source>
</evidence>
<dbReference type="Gene3D" id="3.40.50.2000">
    <property type="entry name" value="Glycogen Phosphorylase B"/>
    <property type="match status" value="2"/>
</dbReference>
<gene>
    <name evidence="3" type="ORF">CO078_02165</name>
</gene>
<accession>A0A2M8DL18</accession>
<keyword evidence="3" id="KW-0808">Transferase</keyword>
<dbReference type="InterPro" id="IPR001296">
    <property type="entry name" value="Glyco_trans_1"/>
</dbReference>
<name>A0A2M8DL18_9BACT</name>
<dbReference type="PANTHER" id="PTHR12526:SF595">
    <property type="entry name" value="BLL5217 PROTEIN"/>
    <property type="match status" value="1"/>
</dbReference>
<sequence length="344" mass="39701">MRIAQVAPLWIPVPPYTYGGTELVVSWLCDELVRRGHEVTLFATEDSRTQAKLIPIWPRSLWRAKLKTPHAVFSLLYEKLISLQDQFDIIHDHCEFYTAPYSKFLKPKIVTTLHHPLTEETIILYKKFPNINFVAISKNQRRLGPGINIVKTIYHGLPIEKYEFNPEPKNYLLWLSKIMTEKGIAQAIDIAKLSGENLIISGNIPPEYGDYFDFRIKPLIDGKKIQFVGASNFSKKIELLKNAKAFIFPVKRPEPFGLVVIEAMACGVPVIAFKEGSLPELIEDGKTGFLVNNTEEACQALKKINKISREYCREYVEKNFNLKRMVNRYEKLYKKILMKHEKKT</sequence>
<dbReference type="Proteomes" id="UP000230097">
    <property type="component" value="Unassembled WGS sequence"/>
</dbReference>
<dbReference type="CDD" id="cd03802">
    <property type="entry name" value="GT4_AviGT4-like"/>
    <property type="match status" value="1"/>
</dbReference>
<dbReference type="InterPro" id="IPR028098">
    <property type="entry name" value="Glyco_trans_4-like_N"/>
</dbReference>
<dbReference type="AlphaFoldDB" id="A0A2M8DL18"/>
<organism evidence="3 4">
    <name type="scientific">Candidatus Nealsonbacteria bacterium CG_4_9_14_0_8_um_filter_36_17</name>
    <dbReference type="NCBI Taxonomy" id="1974693"/>
    <lineage>
        <taxon>Bacteria</taxon>
        <taxon>Candidatus Nealsoniibacteriota</taxon>
    </lineage>
</organism>
<dbReference type="GO" id="GO:0016757">
    <property type="term" value="F:glycosyltransferase activity"/>
    <property type="evidence" value="ECO:0007669"/>
    <property type="project" value="InterPro"/>
</dbReference>
<proteinExistence type="predicted"/>